<evidence type="ECO:0000313" key="3">
    <source>
        <dbReference type="Proteomes" id="UP000653454"/>
    </source>
</evidence>
<comment type="caution">
    <text evidence="2">The sequence shown here is derived from an EMBL/GenBank/DDBJ whole genome shotgun (WGS) entry which is preliminary data.</text>
</comment>
<gene>
    <name evidence="2" type="ORF">PLXY2_LOCUS6926</name>
</gene>
<reference evidence="2" key="1">
    <citation type="submission" date="2020-11" db="EMBL/GenBank/DDBJ databases">
        <authorList>
            <person name="Whiteford S."/>
        </authorList>
    </citation>
    <scope>NUCLEOTIDE SEQUENCE</scope>
</reference>
<keyword evidence="3" id="KW-1185">Reference proteome</keyword>
<evidence type="ECO:0000313" key="2">
    <source>
        <dbReference type="EMBL" id="CAG9120029.1"/>
    </source>
</evidence>
<proteinExistence type="predicted"/>
<feature type="compositionally biased region" description="Low complexity" evidence="1">
    <location>
        <begin position="180"/>
        <end position="194"/>
    </location>
</feature>
<dbReference type="AlphaFoldDB" id="A0A8S4EWA0"/>
<dbReference type="Proteomes" id="UP000653454">
    <property type="component" value="Unassembled WGS sequence"/>
</dbReference>
<protein>
    <submittedName>
        <fullName evidence="2">(diamondback moth) hypothetical protein</fullName>
    </submittedName>
</protein>
<sequence length="598" mass="65223">MTGYLVEDQGPPPEDDYSLRKLFGITDPRLAKAAINKDAIRDLFQTLNYVAQDNPALRPDNPEVIDLIAKIIYNLAPKGKELYKEEVERIPLPDTPRAGALHSYLQGRSEGEGGPQIPNAPPVMTPQYRRNAQDPGVSQPITGPGQGWPSQLPYEVLDAYPSPDIPVARQGPPSSLNNAFPQGFGSPGSSGLPQDNLQGLMSLFRNTLGAQKTPNGPSAGASFNPLQSLASLFSSGLSPSQPSPVGSSPVNLNDVSLNPLPDLLSLFSSLMGSSPDDESPTEGSSLNPLQGLLSIFRTLLGSPQEEEEEEGASLNPLKNLVSLFGSGLLSSSTPGPIKNSPANTVGKNPLASLLGKFLGSPGNPATQRVPEQETPISAFDNPLLFEPNQNPGHHSPTNQNLPTINVNDIADVLSKLAKDPSINPSDPDQPTDEQRKVLNLIVNFMIRHRYTNLTDDKMAKVDETVKEFTTNLTKDIKRLFGGGEEQKMSESQQMEEMVEGVMQLYPEISEENARELAWVLRDNGLRLKQHLDGFLDLKDPKTRYEEYTPRPDAVKFRQQPGRDVLEANARRKLIVNQGGNQARRRLIVNQGGNQARRR</sequence>
<feature type="region of interest" description="Disordered" evidence="1">
    <location>
        <begin position="106"/>
        <end position="197"/>
    </location>
</feature>
<name>A0A8S4EWA0_PLUXY</name>
<dbReference type="EMBL" id="CAJHNJ030000023">
    <property type="protein sequence ID" value="CAG9120029.1"/>
    <property type="molecule type" value="Genomic_DNA"/>
</dbReference>
<organism evidence="2 3">
    <name type="scientific">Plutella xylostella</name>
    <name type="common">Diamondback moth</name>
    <name type="synonym">Plutella maculipennis</name>
    <dbReference type="NCBI Taxonomy" id="51655"/>
    <lineage>
        <taxon>Eukaryota</taxon>
        <taxon>Metazoa</taxon>
        <taxon>Ecdysozoa</taxon>
        <taxon>Arthropoda</taxon>
        <taxon>Hexapoda</taxon>
        <taxon>Insecta</taxon>
        <taxon>Pterygota</taxon>
        <taxon>Neoptera</taxon>
        <taxon>Endopterygota</taxon>
        <taxon>Lepidoptera</taxon>
        <taxon>Glossata</taxon>
        <taxon>Ditrysia</taxon>
        <taxon>Yponomeutoidea</taxon>
        <taxon>Plutellidae</taxon>
        <taxon>Plutella</taxon>
    </lineage>
</organism>
<evidence type="ECO:0000256" key="1">
    <source>
        <dbReference type="SAM" id="MobiDB-lite"/>
    </source>
</evidence>
<feature type="region of interest" description="Disordered" evidence="1">
    <location>
        <begin position="268"/>
        <end position="287"/>
    </location>
</feature>
<accession>A0A8S4EWA0</accession>